<dbReference type="PANTHER" id="PTHR43744:SF12">
    <property type="entry name" value="ABC TRANSPORTER PERMEASE PROTEIN MG189-RELATED"/>
    <property type="match status" value="1"/>
</dbReference>
<reference evidence="10 11" key="1">
    <citation type="submission" date="2018-11" db="EMBL/GenBank/DDBJ databases">
        <title>Sequencing the genomes of 1000 actinobacteria strains.</title>
        <authorList>
            <person name="Klenk H.-P."/>
        </authorList>
    </citation>
    <scope>NUCLEOTIDE SEQUENCE [LARGE SCALE GENOMIC DNA]</scope>
    <source>
        <strain evidence="10 11">DSM 11294</strain>
    </source>
</reference>
<name>A0A3N2BAI6_9MICO</name>
<keyword evidence="4 7" id="KW-0812">Transmembrane</keyword>
<evidence type="ECO:0000256" key="4">
    <source>
        <dbReference type="ARBA" id="ARBA00022692"/>
    </source>
</evidence>
<evidence type="ECO:0000256" key="1">
    <source>
        <dbReference type="ARBA" id="ARBA00004651"/>
    </source>
</evidence>
<comment type="similarity">
    <text evidence="7">Belongs to the binding-protein-dependent transport system permease family.</text>
</comment>
<dbReference type="InterPro" id="IPR000515">
    <property type="entry name" value="MetI-like"/>
</dbReference>
<comment type="caution">
    <text evidence="10">The sequence shown here is derived from an EMBL/GenBank/DDBJ whole genome shotgun (WGS) entry which is preliminary data.</text>
</comment>
<evidence type="ECO:0000313" key="10">
    <source>
        <dbReference type="EMBL" id="ROR72257.1"/>
    </source>
</evidence>
<keyword evidence="3" id="KW-1003">Cell membrane</keyword>
<dbReference type="PROSITE" id="PS50928">
    <property type="entry name" value="ABC_TM1"/>
    <property type="match status" value="1"/>
</dbReference>
<keyword evidence="2 7" id="KW-0813">Transport</keyword>
<organism evidence="10 11">
    <name type="scientific">Bogoriella caseilytica</name>
    <dbReference type="NCBI Taxonomy" id="56055"/>
    <lineage>
        <taxon>Bacteria</taxon>
        <taxon>Bacillati</taxon>
        <taxon>Actinomycetota</taxon>
        <taxon>Actinomycetes</taxon>
        <taxon>Micrococcales</taxon>
        <taxon>Bogoriellaceae</taxon>
        <taxon>Bogoriella</taxon>
    </lineage>
</organism>
<dbReference type="Pfam" id="PF00528">
    <property type="entry name" value="BPD_transp_1"/>
    <property type="match status" value="1"/>
</dbReference>
<dbReference type="EMBL" id="RKHK01000001">
    <property type="protein sequence ID" value="ROR72257.1"/>
    <property type="molecule type" value="Genomic_DNA"/>
</dbReference>
<sequence length="307" mass="33093">MTANASMLPTTGSGPLPPADESRGTRAAPHPGRRRSRRGWILSSALAWLVALIFMMPIIWTFLTALKPGNEVFSSGLRPFGSEILWSNFAAAWTEIGFGRLLANSVGVAAVTTVLTLAIATCTAYAFSRLRFRGRHGLFVLFVLTLTLPMEIAVVPLFLGFNAVNLLDTWTALILPSLFGAFGAFLLRQFMLQIPGEIEDAARIDGASTPRILTTIIVPLVRPALAVLAVFTFLGSWNSFLWPLIILNSMDKWTLPLGLAGFTTQTGTQWELLMAACVLTLIPVIVLVIVAQRQLVAAIGAGAFGGR</sequence>
<protein>
    <submittedName>
        <fullName evidence="10">Carbohydrate ABC transporter membrane protein 2 (CUT1 family)</fullName>
    </submittedName>
</protein>
<evidence type="ECO:0000256" key="6">
    <source>
        <dbReference type="ARBA" id="ARBA00023136"/>
    </source>
</evidence>
<feature type="transmembrane region" description="Helical" evidence="7">
    <location>
        <begin position="139"/>
        <end position="164"/>
    </location>
</feature>
<feature type="domain" description="ABC transmembrane type-1" evidence="9">
    <location>
        <begin position="102"/>
        <end position="291"/>
    </location>
</feature>
<evidence type="ECO:0000256" key="3">
    <source>
        <dbReference type="ARBA" id="ARBA00022475"/>
    </source>
</evidence>
<feature type="compositionally biased region" description="Polar residues" evidence="8">
    <location>
        <begin position="1"/>
        <end position="13"/>
    </location>
</feature>
<dbReference type="GO" id="GO:0055085">
    <property type="term" value="P:transmembrane transport"/>
    <property type="evidence" value="ECO:0007669"/>
    <property type="project" value="InterPro"/>
</dbReference>
<dbReference type="Gene3D" id="1.10.3720.10">
    <property type="entry name" value="MetI-like"/>
    <property type="match status" value="1"/>
</dbReference>
<keyword evidence="5 7" id="KW-1133">Transmembrane helix</keyword>
<gene>
    <name evidence="10" type="ORF">EDD31_0607</name>
</gene>
<keyword evidence="11" id="KW-1185">Reference proteome</keyword>
<evidence type="ECO:0000259" key="9">
    <source>
        <dbReference type="PROSITE" id="PS50928"/>
    </source>
</evidence>
<evidence type="ECO:0000313" key="11">
    <source>
        <dbReference type="Proteomes" id="UP000280668"/>
    </source>
</evidence>
<dbReference type="SUPFAM" id="SSF161098">
    <property type="entry name" value="MetI-like"/>
    <property type="match status" value="1"/>
</dbReference>
<dbReference type="GO" id="GO:0005886">
    <property type="term" value="C:plasma membrane"/>
    <property type="evidence" value="ECO:0007669"/>
    <property type="project" value="UniProtKB-SubCell"/>
</dbReference>
<keyword evidence="6 7" id="KW-0472">Membrane</keyword>
<dbReference type="Proteomes" id="UP000280668">
    <property type="component" value="Unassembled WGS sequence"/>
</dbReference>
<feature type="transmembrane region" description="Helical" evidence="7">
    <location>
        <begin position="40"/>
        <end position="63"/>
    </location>
</feature>
<feature type="transmembrane region" description="Helical" evidence="7">
    <location>
        <begin position="170"/>
        <end position="191"/>
    </location>
</feature>
<evidence type="ECO:0000256" key="2">
    <source>
        <dbReference type="ARBA" id="ARBA00022448"/>
    </source>
</evidence>
<proteinExistence type="inferred from homology"/>
<feature type="transmembrane region" description="Helical" evidence="7">
    <location>
        <begin position="272"/>
        <end position="291"/>
    </location>
</feature>
<evidence type="ECO:0000256" key="5">
    <source>
        <dbReference type="ARBA" id="ARBA00022989"/>
    </source>
</evidence>
<feature type="transmembrane region" description="Helical" evidence="7">
    <location>
        <begin position="106"/>
        <end position="127"/>
    </location>
</feature>
<evidence type="ECO:0000256" key="7">
    <source>
        <dbReference type="RuleBase" id="RU363032"/>
    </source>
</evidence>
<dbReference type="CDD" id="cd06261">
    <property type="entry name" value="TM_PBP2"/>
    <property type="match status" value="1"/>
</dbReference>
<dbReference type="InterPro" id="IPR035906">
    <property type="entry name" value="MetI-like_sf"/>
</dbReference>
<comment type="subcellular location">
    <subcellularLocation>
        <location evidence="1 7">Cell membrane</location>
        <topology evidence="1 7">Multi-pass membrane protein</topology>
    </subcellularLocation>
</comment>
<dbReference type="AlphaFoldDB" id="A0A3N2BAI6"/>
<dbReference type="PANTHER" id="PTHR43744">
    <property type="entry name" value="ABC TRANSPORTER PERMEASE PROTEIN MG189-RELATED-RELATED"/>
    <property type="match status" value="1"/>
</dbReference>
<accession>A0A3N2BAI6</accession>
<evidence type="ECO:0000256" key="8">
    <source>
        <dbReference type="SAM" id="MobiDB-lite"/>
    </source>
</evidence>
<dbReference type="RefSeq" id="WP_245990810.1">
    <property type="nucleotide sequence ID" value="NZ_RKHK01000001.1"/>
</dbReference>
<feature type="region of interest" description="Disordered" evidence="8">
    <location>
        <begin position="1"/>
        <end position="34"/>
    </location>
</feature>